<accession>A0A9W8GT56</accession>
<gene>
    <name evidence="1" type="ORF">GGI19_005972</name>
</gene>
<evidence type="ECO:0000313" key="1">
    <source>
        <dbReference type="EMBL" id="KAJ2748771.1"/>
    </source>
</evidence>
<keyword evidence="2" id="KW-1185">Reference proteome</keyword>
<proteinExistence type="predicted"/>
<dbReference type="EMBL" id="JANBUH010000970">
    <property type="protein sequence ID" value="KAJ2748771.1"/>
    <property type="molecule type" value="Genomic_DNA"/>
</dbReference>
<feature type="non-terminal residue" evidence="1">
    <location>
        <position position="1"/>
    </location>
</feature>
<sequence>FGLYGSGVAIYLGMMCFSGGNSASLESLGVLLHQSDVDMPPNYNVFTPTSHPKLT</sequence>
<comment type="caution">
    <text evidence="1">The sequence shown here is derived from an EMBL/GenBank/DDBJ whole genome shotgun (WGS) entry which is preliminary data.</text>
</comment>
<evidence type="ECO:0000313" key="2">
    <source>
        <dbReference type="Proteomes" id="UP001140011"/>
    </source>
</evidence>
<organism evidence="1 2">
    <name type="scientific">Coemansia pectinata</name>
    <dbReference type="NCBI Taxonomy" id="1052879"/>
    <lineage>
        <taxon>Eukaryota</taxon>
        <taxon>Fungi</taxon>
        <taxon>Fungi incertae sedis</taxon>
        <taxon>Zoopagomycota</taxon>
        <taxon>Kickxellomycotina</taxon>
        <taxon>Kickxellomycetes</taxon>
        <taxon>Kickxellales</taxon>
        <taxon>Kickxellaceae</taxon>
        <taxon>Coemansia</taxon>
    </lineage>
</organism>
<name>A0A9W8GT56_9FUNG</name>
<dbReference type="Proteomes" id="UP001140011">
    <property type="component" value="Unassembled WGS sequence"/>
</dbReference>
<dbReference type="AlphaFoldDB" id="A0A9W8GT56"/>
<reference evidence="1" key="1">
    <citation type="submission" date="2022-07" db="EMBL/GenBank/DDBJ databases">
        <title>Phylogenomic reconstructions and comparative analyses of Kickxellomycotina fungi.</title>
        <authorList>
            <person name="Reynolds N.K."/>
            <person name="Stajich J.E."/>
            <person name="Barry K."/>
            <person name="Grigoriev I.V."/>
            <person name="Crous P."/>
            <person name="Smith M.E."/>
        </authorList>
    </citation>
    <scope>NUCLEOTIDE SEQUENCE</scope>
    <source>
        <strain evidence="1">BCRC 34297</strain>
    </source>
</reference>
<feature type="non-terminal residue" evidence="1">
    <location>
        <position position="55"/>
    </location>
</feature>
<protein>
    <submittedName>
        <fullName evidence="1">Uncharacterized protein</fullName>
    </submittedName>
</protein>